<evidence type="ECO:0000256" key="1">
    <source>
        <dbReference type="SAM" id="Phobius"/>
    </source>
</evidence>
<dbReference type="Pfam" id="PF00990">
    <property type="entry name" value="GGDEF"/>
    <property type="match status" value="1"/>
</dbReference>
<dbReference type="InterPro" id="IPR052155">
    <property type="entry name" value="Biofilm_reg_signaling"/>
</dbReference>
<dbReference type="SUPFAM" id="SSF141868">
    <property type="entry name" value="EAL domain-like"/>
    <property type="match status" value="1"/>
</dbReference>
<dbReference type="Proteomes" id="UP000199058">
    <property type="component" value="Unassembled WGS sequence"/>
</dbReference>
<dbReference type="InterPro" id="IPR029787">
    <property type="entry name" value="Nucleotide_cyclase"/>
</dbReference>
<dbReference type="CDD" id="cd01949">
    <property type="entry name" value="GGDEF"/>
    <property type="match status" value="1"/>
</dbReference>
<dbReference type="OrthoDB" id="9804951at2"/>
<sequence length="714" mass="80373">MSTSRNLLLVFLLPALLILFITLVFGASSLNQLKTQFTNYQTLNTQDLRTIKEAIRFTEALDAQHQELLVSINAARNDLVGELKLGFIYSDQQASFNQLANQVESLAESALVSAVNETSRLRLRTAFADYQNFALEALEILQTNPEKAEQTLQHAYLEFHEATQDINHIKTLLAEQAEERTQVASLEFLSTAQKQMLAGLVALLSLLFVSLMLIRWFADRLLMITQALVSLASNRDAEAAVANMEKMSKSSTGEFRRVASALLSFHTSESKRKAAEQLAERLAYYDQLTQLPNRQLLNEHLQHSMKISQTAQRSGALVCIDIDQFSSINAVRGFATGDQLLKIFAERFNKLIKDPSAPGRLGGDQFTLILDNLHPKRPLAARQAREYTFWLQEQLSQPYVIDGETYSLTLSLGLVFFDDCKEDANHLLRKGESAMRLAKESGGNQICFYDPSIQAELEERIWIEKELHLALERNQLELHYQLQVGKHNQPLGAEALLRWTHPEKGPISPGQFIPLAEESDLILSVGHWVLETACKQLKAWETHPATAKLELAVNVSARQFQQDNWVEEVQGLVEQTGINPQRLKLEITESALLTNMNPTITKMKALQELGIRFSMDDFGTGYSSLQYLKRLPLQQLKIDQSFVRDLPGDQEALALVETIVAMGHALKLDVIAEGVETQDQLMCLTRMQCSHYQGYLFAKPMTATDLIERLTGEA</sequence>
<feature type="domain" description="GGDEF" evidence="3">
    <location>
        <begin position="313"/>
        <end position="451"/>
    </location>
</feature>
<dbReference type="AlphaFoldDB" id="A0A1I1FUL6"/>
<dbReference type="Gene3D" id="3.20.20.450">
    <property type="entry name" value="EAL domain"/>
    <property type="match status" value="1"/>
</dbReference>
<dbReference type="EMBL" id="FOLH01000002">
    <property type="protein sequence ID" value="SFC00680.1"/>
    <property type="molecule type" value="Genomic_DNA"/>
</dbReference>
<dbReference type="InterPro" id="IPR043128">
    <property type="entry name" value="Rev_trsase/Diguanyl_cyclase"/>
</dbReference>
<dbReference type="RefSeq" id="WP_091960409.1">
    <property type="nucleotide sequence ID" value="NZ_FOLH01000002.1"/>
</dbReference>
<dbReference type="Pfam" id="PF00563">
    <property type="entry name" value="EAL"/>
    <property type="match status" value="1"/>
</dbReference>
<reference evidence="4 5" key="1">
    <citation type="submission" date="2016-10" db="EMBL/GenBank/DDBJ databases">
        <authorList>
            <person name="de Groot N.N."/>
        </authorList>
    </citation>
    <scope>NUCLEOTIDE SEQUENCE [LARGE SCALE GENOMIC DNA]</scope>
    <source>
        <strain evidence="4 5">DSM 18438</strain>
    </source>
</reference>
<dbReference type="CDD" id="cd01948">
    <property type="entry name" value="EAL"/>
    <property type="match status" value="1"/>
</dbReference>
<name>A0A1I1FUL6_9GAMM</name>
<evidence type="ECO:0000259" key="3">
    <source>
        <dbReference type="PROSITE" id="PS50887"/>
    </source>
</evidence>
<evidence type="ECO:0000313" key="5">
    <source>
        <dbReference type="Proteomes" id="UP000199058"/>
    </source>
</evidence>
<feature type="domain" description="EAL" evidence="2">
    <location>
        <begin position="460"/>
        <end position="714"/>
    </location>
</feature>
<dbReference type="Gene3D" id="3.30.70.270">
    <property type="match status" value="1"/>
</dbReference>
<dbReference type="SMART" id="SM00052">
    <property type="entry name" value="EAL"/>
    <property type="match status" value="1"/>
</dbReference>
<protein>
    <submittedName>
        <fullName evidence="4">Diguanylate cyclase (GGDEF) domain-containing protein</fullName>
    </submittedName>
</protein>
<dbReference type="PANTHER" id="PTHR44757">
    <property type="entry name" value="DIGUANYLATE CYCLASE DGCP"/>
    <property type="match status" value="1"/>
</dbReference>
<gene>
    <name evidence="4" type="ORF">SAMN05660443_1110</name>
</gene>
<dbReference type="PANTHER" id="PTHR44757:SF2">
    <property type="entry name" value="BIOFILM ARCHITECTURE MAINTENANCE PROTEIN MBAA"/>
    <property type="match status" value="1"/>
</dbReference>
<dbReference type="PROSITE" id="PS50883">
    <property type="entry name" value="EAL"/>
    <property type="match status" value="1"/>
</dbReference>
<dbReference type="PROSITE" id="PS50887">
    <property type="entry name" value="GGDEF"/>
    <property type="match status" value="1"/>
</dbReference>
<keyword evidence="5" id="KW-1185">Reference proteome</keyword>
<keyword evidence="1" id="KW-1133">Transmembrane helix</keyword>
<accession>A0A1I1FUL6</accession>
<organism evidence="4 5">
    <name type="scientific">Marinospirillum celere</name>
    <dbReference type="NCBI Taxonomy" id="1122252"/>
    <lineage>
        <taxon>Bacteria</taxon>
        <taxon>Pseudomonadati</taxon>
        <taxon>Pseudomonadota</taxon>
        <taxon>Gammaproteobacteria</taxon>
        <taxon>Oceanospirillales</taxon>
        <taxon>Oceanospirillaceae</taxon>
        <taxon>Marinospirillum</taxon>
    </lineage>
</organism>
<feature type="transmembrane region" description="Helical" evidence="1">
    <location>
        <begin position="196"/>
        <end position="218"/>
    </location>
</feature>
<dbReference type="InterPro" id="IPR000160">
    <property type="entry name" value="GGDEF_dom"/>
</dbReference>
<proteinExistence type="predicted"/>
<keyword evidence="1" id="KW-0812">Transmembrane</keyword>
<dbReference type="InterPro" id="IPR001633">
    <property type="entry name" value="EAL_dom"/>
</dbReference>
<dbReference type="NCBIfam" id="TIGR00254">
    <property type="entry name" value="GGDEF"/>
    <property type="match status" value="1"/>
</dbReference>
<dbReference type="SUPFAM" id="SSF55073">
    <property type="entry name" value="Nucleotide cyclase"/>
    <property type="match status" value="1"/>
</dbReference>
<dbReference type="SMART" id="SM00267">
    <property type="entry name" value="GGDEF"/>
    <property type="match status" value="1"/>
</dbReference>
<dbReference type="STRING" id="1122252.SAMN05660443_1110"/>
<evidence type="ECO:0000313" key="4">
    <source>
        <dbReference type="EMBL" id="SFC00680.1"/>
    </source>
</evidence>
<dbReference type="InterPro" id="IPR035919">
    <property type="entry name" value="EAL_sf"/>
</dbReference>
<keyword evidence="1" id="KW-0472">Membrane</keyword>
<evidence type="ECO:0000259" key="2">
    <source>
        <dbReference type="PROSITE" id="PS50883"/>
    </source>
</evidence>